<feature type="compositionally biased region" description="Low complexity" evidence="5">
    <location>
        <begin position="187"/>
        <end position="199"/>
    </location>
</feature>
<evidence type="ECO:0000256" key="1">
    <source>
        <dbReference type="ARBA" id="ARBA00022723"/>
    </source>
</evidence>
<dbReference type="InterPro" id="IPR013087">
    <property type="entry name" value="Znf_C2H2_type"/>
</dbReference>
<protein>
    <recommendedName>
        <fullName evidence="6">C2H2-type domain-containing protein</fullName>
    </recommendedName>
</protein>
<comment type="caution">
    <text evidence="7">The sequence shown here is derived from an EMBL/GenBank/DDBJ whole genome shotgun (WGS) entry which is preliminary data.</text>
</comment>
<evidence type="ECO:0000256" key="5">
    <source>
        <dbReference type="SAM" id="MobiDB-lite"/>
    </source>
</evidence>
<dbReference type="Gene3D" id="3.30.160.60">
    <property type="entry name" value="Classic Zinc Finger"/>
    <property type="match status" value="3"/>
</dbReference>
<dbReference type="PROSITE" id="PS50157">
    <property type="entry name" value="ZINC_FINGER_C2H2_2"/>
    <property type="match status" value="3"/>
</dbReference>
<dbReference type="SUPFAM" id="SSF57667">
    <property type="entry name" value="beta-beta-alpha zinc fingers"/>
    <property type="match status" value="3"/>
</dbReference>
<dbReference type="Pfam" id="PF00096">
    <property type="entry name" value="zf-C2H2"/>
    <property type="match status" value="2"/>
</dbReference>
<keyword evidence="1" id="KW-0479">Metal-binding</keyword>
<feature type="domain" description="C2H2-type" evidence="6">
    <location>
        <begin position="287"/>
        <end position="316"/>
    </location>
</feature>
<evidence type="ECO:0000313" key="8">
    <source>
        <dbReference type="Proteomes" id="UP001476247"/>
    </source>
</evidence>
<dbReference type="PANTHER" id="PTHR23235:SF120">
    <property type="entry name" value="KRUPPEL-LIKE FACTOR 15"/>
    <property type="match status" value="1"/>
</dbReference>
<sequence length="371" mass="41818">MNDWKCNNSVSSNDAYIGKNMVSGLSPYSSESCFPAATSVYSTRYQEDCSSSACSSSISNTPELESQTFNDTLLYGNLQTDPTIFSSGQTVYGHHYHHHHQQLLMPLSTTQLETQGNSHKVLSHSVHQQPSFQNIDMVGVSYALHPATSYYLSPIMSTAGTFEPPPLVRYATNYAPNVFYSSNQARPQSSSNLRSTSSSSPPPPYDTNNYDVNYGEQSFSTQKNIKYEQQQDFSQKANSCQMTSKTTISNNNNGNIFPCLVLNCNKLFSRPYNLKSHMRTHTLERPYACHYTPCSWKFARPHDLKRHELQHSGLKPHGCSFCHRRFARSDALKRHWKVDTVCAQALKEDVTLNDGKESCGVNKRKKRSSIQ</sequence>
<feature type="region of interest" description="Disordered" evidence="5">
    <location>
        <begin position="182"/>
        <end position="209"/>
    </location>
</feature>
<accession>A0ABP9XLS1</accession>
<dbReference type="Proteomes" id="UP001476247">
    <property type="component" value="Unassembled WGS sequence"/>
</dbReference>
<name>A0ABP9XLS1_9FUNG</name>
<dbReference type="PANTHER" id="PTHR23235">
    <property type="entry name" value="KRUEPPEL-LIKE TRANSCRIPTION FACTOR"/>
    <property type="match status" value="1"/>
</dbReference>
<reference evidence="7 8" key="1">
    <citation type="submission" date="2024-04" db="EMBL/GenBank/DDBJ databases">
        <title>genome sequences of Mucor flavus KT1a and Helicostylum pulchrum KT1b strains isolation_sourced from the surface of a dry-aged beef.</title>
        <authorList>
            <person name="Toyotome T."/>
            <person name="Hosono M."/>
            <person name="Torimaru M."/>
            <person name="Fukuda K."/>
            <person name="Mikami N."/>
        </authorList>
    </citation>
    <scope>NUCLEOTIDE SEQUENCE [LARGE SCALE GENOMIC DNA]</scope>
    <source>
        <strain evidence="7 8">KT1b</strain>
    </source>
</reference>
<evidence type="ECO:0000256" key="2">
    <source>
        <dbReference type="ARBA" id="ARBA00022771"/>
    </source>
</evidence>
<dbReference type="EMBL" id="BAABUJ010000005">
    <property type="protein sequence ID" value="GAA5795744.1"/>
    <property type="molecule type" value="Genomic_DNA"/>
</dbReference>
<evidence type="ECO:0000313" key="7">
    <source>
        <dbReference type="EMBL" id="GAA5795744.1"/>
    </source>
</evidence>
<evidence type="ECO:0000259" key="6">
    <source>
        <dbReference type="PROSITE" id="PS50157"/>
    </source>
</evidence>
<keyword evidence="2 4" id="KW-0863">Zinc-finger</keyword>
<dbReference type="SMART" id="SM00355">
    <property type="entry name" value="ZnF_C2H2"/>
    <property type="match status" value="3"/>
</dbReference>
<feature type="domain" description="C2H2-type" evidence="6">
    <location>
        <begin position="317"/>
        <end position="340"/>
    </location>
</feature>
<gene>
    <name evidence="7" type="ORF">HPULCUR_001106</name>
</gene>
<evidence type="ECO:0000256" key="3">
    <source>
        <dbReference type="ARBA" id="ARBA00022833"/>
    </source>
</evidence>
<dbReference type="InterPro" id="IPR036236">
    <property type="entry name" value="Znf_C2H2_sf"/>
</dbReference>
<keyword evidence="8" id="KW-1185">Reference proteome</keyword>
<feature type="domain" description="C2H2-type" evidence="6">
    <location>
        <begin position="257"/>
        <end position="286"/>
    </location>
</feature>
<proteinExistence type="predicted"/>
<dbReference type="PROSITE" id="PS00028">
    <property type="entry name" value="ZINC_FINGER_C2H2_1"/>
    <property type="match status" value="2"/>
</dbReference>
<evidence type="ECO:0000256" key="4">
    <source>
        <dbReference type="PROSITE-ProRule" id="PRU00042"/>
    </source>
</evidence>
<keyword evidence="3" id="KW-0862">Zinc</keyword>
<organism evidence="7 8">
    <name type="scientific">Helicostylum pulchrum</name>
    <dbReference type="NCBI Taxonomy" id="562976"/>
    <lineage>
        <taxon>Eukaryota</taxon>
        <taxon>Fungi</taxon>
        <taxon>Fungi incertae sedis</taxon>
        <taxon>Mucoromycota</taxon>
        <taxon>Mucoromycotina</taxon>
        <taxon>Mucoromycetes</taxon>
        <taxon>Mucorales</taxon>
        <taxon>Mucorineae</taxon>
        <taxon>Mucoraceae</taxon>
        <taxon>Helicostylum</taxon>
    </lineage>
</organism>